<evidence type="ECO:0000313" key="1">
    <source>
        <dbReference type="EMBL" id="XCD14771.1"/>
    </source>
</evidence>
<proteinExistence type="predicted"/>
<dbReference type="Pfam" id="PF13642">
    <property type="entry name" value="DUF4144"/>
    <property type="match status" value="1"/>
</dbReference>
<dbReference type="KEGG" id="vck:PG915_09140"/>
<accession>A0AAU8BDL9</accession>
<dbReference type="InterPro" id="IPR025284">
    <property type="entry name" value="DUF4144"/>
</dbReference>
<organism evidence="1">
    <name type="scientific">Vibrio chaetopteri</name>
    <dbReference type="NCBI Taxonomy" id="3016528"/>
    <lineage>
        <taxon>Bacteria</taxon>
        <taxon>Pseudomonadati</taxon>
        <taxon>Pseudomonadota</taxon>
        <taxon>Gammaproteobacteria</taxon>
        <taxon>Vibrionales</taxon>
        <taxon>Vibrionaceae</taxon>
        <taxon>Vibrio</taxon>
    </lineage>
</organism>
<name>A0AAU8BDL9_9VIBR</name>
<reference evidence="1" key="1">
    <citation type="submission" date="2023-01" db="EMBL/GenBank/DDBJ databases">
        <title>Vibrio sp. CB1-14 genome sequencing.</title>
        <authorList>
            <person name="Otstavnykh N."/>
            <person name="Isaeva M."/>
            <person name="Meleshko D."/>
        </authorList>
    </citation>
    <scope>NUCLEOTIDE SEQUENCE</scope>
    <source>
        <strain evidence="1">CB1-14</strain>
    </source>
</reference>
<dbReference type="EMBL" id="CP115920">
    <property type="protein sequence ID" value="XCD14771.1"/>
    <property type="molecule type" value="Genomic_DNA"/>
</dbReference>
<gene>
    <name evidence="1" type="ORF">PG915_09140</name>
</gene>
<dbReference type="RefSeq" id="WP_353496245.1">
    <property type="nucleotide sequence ID" value="NZ_CP115920.1"/>
</dbReference>
<dbReference type="Gene3D" id="2.40.10.320">
    <property type="entry name" value="Uncharacterised protein PF13642 yp_926445, N-terminal domain"/>
    <property type="match status" value="1"/>
</dbReference>
<protein>
    <submittedName>
        <fullName evidence="1">DUF4144 family protein</fullName>
    </submittedName>
</protein>
<sequence length="107" mass="11987">MIQWPCLFKLEGDDELLFLALEADLVNELESLIASDEDILIDSSGEVFKVELDSSHNISFKAQYKTLTLEEVTSLVQAHEFALAQVCVIKIGFNSIKEAVQAMRTTH</sequence>
<dbReference type="AlphaFoldDB" id="A0AAU8BDL9"/>